<sequence length="43" mass="4911">MTFLNKLFDKADKFSIHLLLKPTNYKLKQVPAVNTTGTFLLIS</sequence>
<name>A0A1I3QNM6_9SPHI</name>
<evidence type="ECO:0000313" key="1">
    <source>
        <dbReference type="EMBL" id="SFJ35109.1"/>
    </source>
</evidence>
<keyword evidence="2" id="KW-1185">Reference proteome</keyword>
<gene>
    <name evidence="1" type="ORF">SAMN05444682_10949</name>
</gene>
<protein>
    <submittedName>
        <fullName evidence="1">Uncharacterized protein</fullName>
    </submittedName>
</protein>
<accession>A0A1I3QNM6</accession>
<evidence type="ECO:0000313" key="2">
    <source>
        <dbReference type="Proteomes" id="UP000198670"/>
    </source>
</evidence>
<reference evidence="1 2" key="1">
    <citation type="submission" date="2016-10" db="EMBL/GenBank/DDBJ databases">
        <authorList>
            <person name="de Groot N.N."/>
        </authorList>
    </citation>
    <scope>NUCLEOTIDE SEQUENCE [LARGE SCALE GENOMIC DNA]</scope>
    <source>
        <strain evidence="1 2">RK1</strain>
    </source>
</reference>
<proteinExistence type="predicted"/>
<dbReference type="Proteomes" id="UP000198670">
    <property type="component" value="Unassembled WGS sequence"/>
</dbReference>
<organism evidence="1 2">
    <name type="scientific">Parapedobacter indicus</name>
    <dbReference type="NCBI Taxonomy" id="1477437"/>
    <lineage>
        <taxon>Bacteria</taxon>
        <taxon>Pseudomonadati</taxon>
        <taxon>Bacteroidota</taxon>
        <taxon>Sphingobacteriia</taxon>
        <taxon>Sphingobacteriales</taxon>
        <taxon>Sphingobacteriaceae</taxon>
        <taxon>Parapedobacter</taxon>
    </lineage>
</organism>
<dbReference type="AlphaFoldDB" id="A0A1I3QNM6"/>
<dbReference type="EMBL" id="FOQO01000009">
    <property type="protein sequence ID" value="SFJ35109.1"/>
    <property type="molecule type" value="Genomic_DNA"/>
</dbReference>
<dbReference type="STRING" id="1477437.SAMN05444682_10949"/>